<dbReference type="SUPFAM" id="SSF52374">
    <property type="entry name" value="Nucleotidylyl transferase"/>
    <property type="match status" value="1"/>
</dbReference>
<dbReference type="Pfam" id="PF19303">
    <property type="entry name" value="Anticodon_3"/>
    <property type="match status" value="1"/>
</dbReference>
<evidence type="ECO:0000256" key="1">
    <source>
        <dbReference type="ARBA" id="ARBA00005594"/>
    </source>
</evidence>
<dbReference type="FunFam" id="2.170.220.10:FF:000001">
    <property type="entry name" value="methionine--tRNA ligase, mitochondrial"/>
    <property type="match status" value="1"/>
</dbReference>
<accession>M7TQJ5</accession>
<evidence type="ECO:0000256" key="3">
    <source>
        <dbReference type="ARBA" id="ARBA00022598"/>
    </source>
</evidence>
<dbReference type="InterPro" id="IPR033911">
    <property type="entry name" value="MetRS_core"/>
</dbReference>
<dbReference type="GO" id="GO:0005739">
    <property type="term" value="C:mitochondrion"/>
    <property type="evidence" value="ECO:0007669"/>
    <property type="project" value="UniProtKB-ARBA"/>
</dbReference>
<evidence type="ECO:0000313" key="15">
    <source>
        <dbReference type="Proteomes" id="UP000012174"/>
    </source>
</evidence>
<dbReference type="OMA" id="MDTQAFC"/>
<comment type="similarity">
    <text evidence="1 10">Belongs to the class-I aminoacyl-tRNA synthetase family.</text>
</comment>
<keyword evidence="15" id="KW-1185">Reference proteome</keyword>
<gene>
    <name evidence="14" type="ORF">UCREL1_4004</name>
</gene>
<organism evidence="14 15">
    <name type="scientific">Eutypa lata (strain UCR-EL1)</name>
    <name type="common">Grapevine dieback disease fungus</name>
    <name type="synonym">Eutypa armeniacae</name>
    <dbReference type="NCBI Taxonomy" id="1287681"/>
    <lineage>
        <taxon>Eukaryota</taxon>
        <taxon>Fungi</taxon>
        <taxon>Dikarya</taxon>
        <taxon>Ascomycota</taxon>
        <taxon>Pezizomycotina</taxon>
        <taxon>Sordariomycetes</taxon>
        <taxon>Xylariomycetidae</taxon>
        <taxon>Xylariales</taxon>
        <taxon>Diatrypaceae</taxon>
        <taxon>Eutypa</taxon>
    </lineage>
</organism>
<dbReference type="Proteomes" id="UP000012174">
    <property type="component" value="Unassembled WGS sequence"/>
</dbReference>
<dbReference type="OrthoDB" id="24670at2759"/>
<feature type="domain" description="Methionyl/Leucyl tRNA synthetase" evidence="12">
    <location>
        <begin position="13"/>
        <end position="372"/>
    </location>
</feature>
<dbReference type="InterPro" id="IPR014729">
    <property type="entry name" value="Rossmann-like_a/b/a_fold"/>
</dbReference>
<dbReference type="AlphaFoldDB" id="M7TQJ5"/>
<dbReference type="GO" id="GO:0004825">
    <property type="term" value="F:methionine-tRNA ligase activity"/>
    <property type="evidence" value="ECO:0007669"/>
    <property type="project" value="UniProtKB-EC"/>
</dbReference>
<evidence type="ECO:0000256" key="11">
    <source>
        <dbReference type="SAM" id="MobiDB-lite"/>
    </source>
</evidence>
<keyword evidence="7 10" id="KW-0030">Aminoacyl-tRNA synthetase</keyword>
<protein>
    <recommendedName>
        <fullName evidence="9">Probable methionine--tRNA ligase, mitochondrial</fullName>
        <ecNumber evidence="2">6.1.1.10</ecNumber>
    </recommendedName>
</protein>
<dbReference type="STRING" id="1287681.M7TQJ5"/>
<evidence type="ECO:0000256" key="5">
    <source>
        <dbReference type="ARBA" id="ARBA00022840"/>
    </source>
</evidence>
<dbReference type="InterPro" id="IPR009080">
    <property type="entry name" value="tRNAsynth_Ia_anticodon-bd"/>
</dbReference>
<keyword evidence="6 10" id="KW-0648">Protein biosynthesis</keyword>
<evidence type="ECO:0000256" key="4">
    <source>
        <dbReference type="ARBA" id="ARBA00022741"/>
    </source>
</evidence>
<dbReference type="PANTHER" id="PTHR43326">
    <property type="entry name" value="METHIONYL-TRNA SYNTHETASE"/>
    <property type="match status" value="1"/>
</dbReference>
<dbReference type="PRINTS" id="PR01041">
    <property type="entry name" value="TRNASYNTHMET"/>
</dbReference>
<feature type="region of interest" description="Disordered" evidence="11">
    <location>
        <begin position="391"/>
        <end position="410"/>
    </location>
</feature>
<dbReference type="KEGG" id="ela:UCREL1_4004"/>
<dbReference type="Gene3D" id="3.40.50.620">
    <property type="entry name" value="HUPs"/>
    <property type="match status" value="1"/>
</dbReference>
<dbReference type="InterPro" id="IPR041872">
    <property type="entry name" value="Anticodon_Met"/>
</dbReference>
<dbReference type="eggNOG" id="KOG0436">
    <property type="taxonomic scope" value="Eukaryota"/>
</dbReference>
<dbReference type="Gene3D" id="2.170.220.10">
    <property type="match status" value="1"/>
</dbReference>
<sequence length="550" mass="61187">MAQVCPGSKSWMAPHIGHLYSMLLADVLKRWEVLRGREAILCTGTDEHGMKVQRAAERQDVAPKALCDANSETFRDLARRGHIAHDHFIRTTDPDHRAAVEHFWARLRERGYLYETAREGWYCVSDEAFVPEALVERRLDPATGRLFAASVESGAAVEWVEERNYHFRLTALRDRLLRFYAQNPEWVTPATRMAEAVDWVKNHLEDLSVSRPVGRLDWGIPVPGDPGQTIYVWIDALVNYITKAGYPDWDAAVPGSERARGCWPADVHVIGKDIVRFHCVYWPALLMALDLPLPGRVLSHAHWLINARKMAKSTGNVVNPFFALDRWGVDPLRYFLIYAGGIAHDAEYRNAFVVERYKKGLQMGLGNLLSRITRPTTWSVRDAVVAAAATAANNNKEESHSDTSSSATAMSGSGPIGAIVETQIQHLNNVVGLADAQMAELNPGAALREIMEFIFETNRYVSNAAPWDQAKAGNTATVHRTIYAAAESLRVAGILLQPFMPEKASEILDRLGVAPERRSLADAALGSDDDYGVPVVDTRKPLFPPLPVED</sequence>
<dbReference type="SUPFAM" id="SSF47323">
    <property type="entry name" value="Anticodon-binding domain of a subclass of class I aminoacyl-tRNA synthetases"/>
    <property type="match status" value="1"/>
</dbReference>
<evidence type="ECO:0000256" key="7">
    <source>
        <dbReference type="ARBA" id="ARBA00023146"/>
    </source>
</evidence>
<evidence type="ECO:0000256" key="10">
    <source>
        <dbReference type="RuleBase" id="RU363039"/>
    </source>
</evidence>
<proteinExistence type="inferred from homology"/>
<evidence type="ECO:0000256" key="9">
    <source>
        <dbReference type="ARBA" id="ARBA00068817"/>
    </source>
</evidence>
<feature type="domain" description="Methionyl-tRNA synthetase anticodon-binding" evidence="13">
    <location>
        <begin position="416"/>
        <end position="514"/>
    </location>
</feature>
<evidence type="ECO:0000259" key="13">
    <source>
        <dbReference type="Pfam" id="PF19303"/>
    </source>
</evidence>
<dbReference type="Pfam" id="PF09334">
    <property type="entry name" value="tRNA-synt_1g"/>
    <property type="match status" value="1"/>
</dbReference>
<dbReference type="HOGENOM" id="CLU_009710_9_0_1"/>
<dbReference type="EC" id="6.1.1.10" evidence="2"/>
<evidence type="ECO:0000256" key="6">
    <source>
        <dbReference type="ARBA" id="ARBA00022917"/>
    </source>
</evidence>
<evidence type="ECO:0000313" key="14">
    <source>
        <dbReference type="EMBL" id="EMR68975.1"/>
    </source>
</evidence>
<dbReference type="PANTHER" id="PTHR43326:SF1">
    <property type="entry name" value="METHIONINE--TRNA LIGASE, MITOCHONDRIAL"/>
    <property type="match status" value="1"/>
</dbReference>
<name>M7TQJ5_EUTLA</name>
<dbReference type="InterPro" id="IPR015413">
    <property type="entry name" value="Methionyl/Leucyl_tRNA_Synth"/>
</dbReference>
<comment type="catalytic activity">
    <reaction evidence="8">
        <text>tRNA(Met) + L-methionine + ATP = L-methionyl-tRNA(Met) + AMP + diphosphate</text>
        <dbReference type="Rhea" id="RHEA:13481"/>
        <dbReference type="Rhea" id="RHEA-COMP:9667"/>
        <dbReference type="Rhea" id="RHEA-COMP:9698"/>
        <dbReference type="ChEBI" id="CHEBI:30616"/>
        <dbReference type="ChEBI" id="CHEBI:33019"/>
        <dbReference type="ChEBI" id="CHEBI:57844"/>
        <dbReference type="ChEBI" id="CHEBI:78442"/>
        <dbReference type="ChEBI" id="CHEBI:78530"/>
        <dbReference type="ChEBI" id="CHEBI:456215"/>
        <dbReference type="EC" id="6.1.1.10"/>
    </reaction>
</comment>
<dbReference type="GO" id="GO:0005524">
    <property type="term" value="F:ATP binding"/>
    <property type="evidence" value="ECO:0007669"/>
    <property type="project" value="UniProtKB-KW"/>
</dbReference>
<dbReference type="InterPro" id="IPR014758">
    <property type="entry name" value="Met-tRNA_synth"/>
</dbReference>
<keyword evidence="3 10" id="KW-0436">Ligase</keyword>
<reference evidence="15" key="1">
    <citation type="journal article" date="2013" name="Genome Announc.">
        <title>Draft genome sequence of the grapevine dieback fungus Eutypa lata UCR-EL1.</title>
        <authorList>
            <person name="Blanco-Ulate B."/>
            <person name="Rolshausen P.E."/>
            <person name="Cantu D."/>
        </authorList>
    </citation>
    <scope>NUCLEOTIDE SEQUENCE [LARGE SCALE GENOMIC DNA]</scope>
    <source>
        <strain evidence="15">UCR-EL1</strain>
    </source>
</reference>
<dbReference type="Gene3D" id="1.10.730.10">
    <property type="entry name" value="Isoleucyl-tRNA Synthetase, Domain 1"/>
    <property type="match status" value="1"/>
</dbReference>
<dbReference type="InterPro" id="IPR023457">
    <property type="entry name" value="Met-tRNA_synth_2"/>
</dbReference>
<dbReference type="NCBIfam" id="TIGR00398">
    <property type="entry name" value="metG"/>
    <property type="match status" value="1"/>
</dbReference>
<dbReference type="EMBL" id="KB706145">
    <property type="protein sequence ID" value="EMR68975.1"/>
    <property type="molecule type" value="Genomic_DNA"/>
</dbReference>
<evidence type="ECO:0000256" key="2">
    <source>
        <dbReference type="ARBA" id="ARBA00012838"/>
    </source>
</evidence>
<keyword evidence="5 10" id="KW-0067">ATP-binding</keyword>
<evidence type="ECO:0000259" key="12">
    <source>
        <dbReference type="Pfam" id="PF09334"/>
    </source>
</evidence>
<keyword evidence="4 10" id="KW-0547">Nucleotide-binding</keyword>
<dbReference type="CDD" id="cd00814">
    <property type="entry name" value="MetRS_core"/>
    <property type="match status" value="1"/>
</dbReference>
<evidence type="ECO:0000256" key="8">
    <source>
        <dbReference type="ARBA" id="ARBA00047364"/>
    </source>
</evidence>
<dbReference type="GO" id="GO:0006431">
    <property type="term" value="P:methionyl-tRNA aminoacylation"/>
    <property type="evidence" value="ECO:0007669"/>
    <property type="project" value="InterPro"/>
</dbReference>